<dbReference type="InterPro" id="IPR005225">
    <property type="entry name" value="Small_GTP-bd"/>
</dbReference>
<dbReference type="AlphaFoldDB" id="A0A0H3M1C8"/>
<dbReference type="RefSeq" id="WP_011155196.1">
    <property type="nucleotide sequence ID" value="NC_005295.2"/>
</dbReference>
<dbReference type="HAMAP" id="MF_00195">
    <property type="entry name" value="GTPase_Der"/>
    <property type="match status" value="1"/>
</dbReference>
<dbReference type="NCBIfam" id="TIGR03594">
    <property type="entry name" value="GTPase_EngA"/>
    <property type="match status" value="1"/>
</dbReference>
<feature type="domain" description="EngA-type G" evidence="11">
    <location>
        <begin position="174"/>
        <end position="347"/>
    </location>
</feature>
<comment type="similarity">
    <text evidence="1 8 9 10">Belongs to the TRAFAC class TrmE-Era-EngA-EngB-Septin-like GTPase superfamily. EngA (Der) GTPase family.</text>
</comment>
<evidence type="ECO:0000259" key="11">
    <source>
        <dbReference type="PROSITE" id="PS51712"/>
    </source>
</evidence>
<dbReference type="NCBIfam" id="TIGR00231">
    <property type="entry name" value="small_GTP"/>
    <property type="match status" value="2"/>
</dbReference>
<dbReference type="GO" id="GO:0005525">
    <property type="term" value="F:GTP binding"/>
    <property type="evidence" value="ECO:0007669"/>
    <property type="project" value="UniProtKB-UniRule"/>
</dbReference>
<dbReference type="EMBL" id="CR925678">
    <property type="protein sequence ID" value="CAI27035.1"/>
    <property type="molecule type" value="Genomic_DNA"/>
</dbReference>
<proteinExistence type="inferred from homology"/>
<dbReference type="InterPro" id="IPR016484">
    <property type="entry name" value="GTPase_Der"/>
</dbReference>
<evidence type="ECO:0000256" key="9">
    <source>
        <dbReference type="PROSITE-ProRule" id="PRU01049"/>
    </source>
</evidence>
<dbReference type="PROSITE" id="PS51712">
    <property type="entry name" value="G_ENGA"/>
    <property type="match status" value="1"/>
</dbReference>
<evidence type="ECO:0000256" key="3">
    <source>
        <dbReference type="ARBA" id="ARBA00022517"/>
    </source>
</evidence>
<dbReference type="PIRSF" id="PIRSF006485">
    <property type="entry name" value="GTP-binding_EngA"/>
    <property type="match status" value="1"/>
</dbReference>
<dbReference type="CDD" id="cd01894">
    <property type="entry name" value="EngA1"/>
    <property type="match status" value="1"/>
</dbReference>
<keyword evidence="6 8" id="KW-0342">GTP-binding</keyword>
<dbReference type="Proteomes" id="UP000001021">
    <property type="component" value="Chromosome"/>
</dbReference>
<evidence type="ECO:0000313" key="12">
    <source>
        <dbReference type="EMBL" id="CAI27035.1"/>
    </source>
</evidence>
<dbReference type="GO" id="GO:0042254">
    <property type="term" value="P:ribosome biogenesis"/>
    <property type="evidence" value="ECO:0007669"/>
    <property type="project" value="UniProtKB-KW"/>
</dbReference>
<evidence type="ECO:0000256" key="8">
    <source>
        <dbReference type="HAMAP-Rule" id="MF_00195"/>
    </source>
</evidence>
<name>A0A0H3M1C8_EHRRW</name>
<evidence type="ECO:0000256" key="1">
    <source>
        <dbReference type="ARBA" id="ARBA00008279"/>
    </source>
</evidence>
<dbReference type="Pfam" id="PF01926">
    <property type="entry name" value="MMR_HSR1"/>
    <property type="match status" value="2"/>
</dbReference>
<dbReference type="KEGG" id="erw:ERWE_CDS_05410"/>
<gene>
    <name evidence="12" type="primary">engA</name>
    <name evidence="8" type="synonym">der</name>
    <name evidence="12" type="ordered locus">ERWE_CDS_05410</name>
</gene>
<comment type="subunit">
    <text evidence="8">Associates with the 50S ribosomal subunit.</text>
</comment>
<dbReference type="Gene3D" id="3.40.50.300">
    <property type="entry name" value="P-loop containing nucleotide triphosphate hydrolases"/>
    <property type="match status" value="2"/>
</dbReference>
<dbReference type="PRINTS" id="PR00326">
    <property type="entry name" value="GTP1OBG"/>
</dbReference>
<organism evidence="12 13">
    <name type="scientific">Ehrlichia ruminantium (strain Welgevonden)</name>
    <dbReference type="NCBI Taxonomy" id="254945"/>
    <lineage>
        <taxon>Bacteria</taxon>
        <taxon>Pseudomonadati</taxon>
        <taxon>Pseudomonadota</taxon>
        <taxon>Alphaproteobacteria</taxon>
        <taxon>Rickettsiales</taxon>
        <taxon>Anaplasmataceae</taxon>
        <taxon>Ehrlichia</taxon>
    </lineage>
</organism>
<evidence type="ECO:0000256" key="7">
    <source>
        <dbReference type="ARBA" id="ARBA00032345"/>
    </source>
</evidence>
<evidence type="ECO:0000256" key="5">
    <source>
        <dbReference type="ARBA" id="ARBA00022741"/>
    </source>
</evidence>
<keyword evidence="13" id="KW-1185">Reference proteome</keyword>
<evidence type="ECO:0000256" key="6">
    <source>
        <dbReference type="ARBA" id="ARBA00023134"/>
    </source>
</evidence>
<dbReference type="PANTHER" id="PTHR43834">
    <property type="entry name" value="GTPASE DER"/>
    <property type="match status" value="1"/>
</dbReference>
<dbReference type="FunFam" id="3.30.300.20:FF:000004">
    <property type="entry name" value="GTPase Der"/>
    <property type="match status" value="1"/>
</dbReference>
<dbReference type="InterPro" id="IPR027417">
    <property type="entry name" value="P-loop_NTPase"/>
</dbReference>
<evidence type="ECO:0000313" key="13">
    <source>
        <dbReference type="Proteomes" id="UP000001021"/>
    </source>
</evidence>
<keyword evidence="5 8" id="KW-0547">Nucleotide-binding</keyword>
<feature type="binding site" evidence="8">
    <location>
        <begin position="55"/>
        <end position="59"/>
    </location>
    <ligand>
        <name>GTP</name>
        <dbReference type="ChEBI" id="CHEBI:37565"/>
        <label>1</label>
    </ligand>
</feature>
<dbReference type="eggNOG" id="COG1160">
    <property type="taxonomic scope" value="Bacteria"/>
</dbReference>
<feature type="binding site" evidence="8">
    <location>
        <begin position="180"/>
        <end position="187"/>
    </location>
    <ligand>
        <name>GTP</name>
        <dbReference type="ChEBI" id="CHEBI:37565"/>
        <label>2</label>
    </ligand>
</feature>
<feature type="binding site" evidence="8">
    <location>
        <begin position="292"/>
        <end position="295"/>
    </location>
    <ligand>
        <name>GTP</name>
        <dbReference type="ChEBI" id="CHEBI:37565"/>
        <label>2</label>
    </ligand>
</feature>
<evidence type="ECO:0000256" key="4">
    <source>
        <dbReference type="ARBA" id="ARBA00022737"/>
    </source>
</evidence>
<dbReference type="Gene3D" id="3.30.300.20">
    <property type="match status" value="1"/>
</dbReference>
<dbReference type="CDD" id="cd01895">
    <property type="entry name" value="EngA2"/>
    <property type="match status" value="1"/>
</dbReference>
<accession>A0A0H3M1C8</accession>
<dbReference type="InterPro" id="IPR032859">
    <property type="entry name" value="KH_dom-like"/>
</dbReference>
<dbReference type="InterPro" id="IPR031166">
    <property type="entry name" value="G_ENGA"/>
</dbReference>
<reference evidence="12 13" key="1">
    <citation type="journal article" date="2006" name="J. Bacteriol.">
        <title>Comparative genomic analysis of three strains of Ehrlichia ruminantium reveals an active process of genome size plasticity.</title>
        <authorList>
            <person name="Frutos R."/>
            <person name="Viari A."/>
            <person name="Ferraz C."/>
            <person name="Morgat A."/>
            <person name="Eychenie S."/>
            <person name="Kandassami Y."/>
            <person name="Chantal I."/>
            <person name="Bensaid A."/>
            <person name="Coissac E."/>
            <person name="Vachiery N."/>
            <person name="Demaille J."/>
            <person name="Martinez D."/>
        </authorList>
    </citation>
    <scope>NUCLEOTIDE SEQUENCE [LARGE SCALE GENOMIC DNA]</scope>
    <source>
        <strain evidence="12 13">Welgevonden</strain>
    </source>
</reference>
<dbReference type="Pfam" id="PF14714">
    <property type="entry name" value="KH_dom-like"/>
    <property type="match status" value="1"/>
</dbReference>
<dbReference type="PANTHER" id="PTHR43834:SF6">
    <property type="entry name" value="GTPASE DER"/>
    <property type="match status" value="1"/>
</dbReference>
<dbReference type="InterPro" id="IPR015946">
    <property type="entry name" value="KH_dom-like_a/b"/>
</dbReference>
<dbReference type="KEGG" id="eru:Erum5160"/>
<protein>
    <recommendedName>
        <fullName evidence="2 8">GTPase Der</fullName>
    </recommendedName>
    <alternativeName>
        <fullName evidence="7 8">GTP-binding protein EngA</fullName>
    </alternativeName>
</protein>
<feature type="binding site" evidence="8">
    <location>
        <begin position="227"/>
        <end position="231"/>
    </location>
    <ligand>
        <name>GTP</name>
        <dbReference type="ChEBI" id="CHEBI:37565"/>
        <label>2</label>
    </ligand>
</feature>
<dbReference type="InterPro" id="IPR006073">
    <property type="entry name" value="GTP-bd"/>
</dbReference>
<feature type="binding site" evidence="8">
    <location>
        <begin position="117"/>
        <end position="120"/>
    </location>
    <ligand>
        <name>GTP</name>
        <dbReference type="ChEBI" id="CHEBI:37565"/>
        <label>1</label>
    </ligand>
</feature>
<keyword evidence="3 8" id="KW-0690">Ribosome biogenesis</keyword>
<dbReference type="SUPFAM" id="SSF52540">
    <property type="entry name" value="P-loop containing nucleoside triphosphate hydrolases"/>
    <property type="match status" value="2"/>
</dbReference>
<comment type="function">
    <text evidence="8 10">GTPase that plays an essential role in the late steps of ribosome biogenesis.</text>
</comment>
<keyword evidence="4 10" id="KW-0677">Repeat</keyword>
<feature type="binding site" evidence="8">
    <location>
        <begin position="8"/>
        <end position="15"/>
    </location>
    <ligand>
        <name>GTP</name>
        <dbReference type="ChEBI" id="CHEBI:37565"/>
        <label>1</label>
    </ligand>
</feature>
<evidence type="ECO:0000256" key="2">
    <source>
        <dbReference type="ARBA" id="ARBA00020953"/>
    </source>
</evidence>
<dbReference type="GeneID" id="33058280"/>
<dbReference type="HOGENOM" id="CLU_016077_6_2_5"/>
<sequence>MLKVAIVGLPNVGKSTIFNRLVKKRSAIVSNVPNLTRDRREGSADLCGLKFKVIDTGGVDYRIKLSVLILDQVKLAIEACDVIFFVVDARVERDIKNIEFAKYLRKNTHKPIILIANKCESRKKCSEVDYLEYFNFIGPIYISAEHNLGMVDLYDALIPFIPESNVENFTSSYIKISIVGRPNAGKSTFVNRLVGEDRMIVSSEPGTTRDAVDIEYEYQDQKFILIDTAGMRKKAKITENIEVTSVYKSIESINRSDIIILMIDSVCGMEQQDLSIAELVIQKGKAIIIALNKWDVISKEHRLGLLRDIRNYNKLSFDVPIIEISALKNINCNMVLEKSIELYKYLTMRISTPMLNKWLRLAVDHHRPPLFNGKTVKLKYITQIKVMPPTFAIVINGLYGIDLTYQQYLMNSLRKYFSIDGIPIRMNFKKNKNPYDVNY</sequence>
<evidence type="ECO:0000256" key="10">
    <source>
        <dbReference type="RuleBase" id="RU004481"/>
    </source>
</evidence>